<evidence type="ECO:0000259" key="2">
    <source>
        <dbReference type="Pfam" id="PF02978"/>
    </source>
</evidence>
<organism evidence="3">
    <name type="scientific">Thermosulfidibacter takaii</name>
    <dbReference type="NCBI Taxonomy" id="412593"/>
    <lineage>
        <taxon>Bacteria</taxon>
        <taxon>Pseudomonadati</taxon>
        <taxon>Thermosulfidibacterota</taxon>
        <taxon>Thermosulfidibacteria</taxon>
        <taxon>Thermosulfidibacterales</taxon>
        <taxon>Thermosulfidibacteraceae</taxon>
    </lineage>
</organism>
<name>A0A7C0U5X1_9BACT</name>
<accession>A0A7C0U5X1</accession>
<dbReference type="AlphaFoldDB" id="A0A7C0U5X1"/>
<feature type="region of interest" description="Disordered" evidence="1">
    <location>
        <begin position="1"/>
        <end position="26"/>
    </location>
</feature>
<feature type="domain" description="Signal recognition particle SRP54 subunit M-domain" evidence="2">
    <location>
        <begin position="1"/>
        <end position="43"/>
    </location>
</feature>
<gene>
    <name evidence="3" type="ORF">ENF32_01105</name>
</gene>
<evidence type="ECO:0000313" key="3">
    <source>
        <dbReference type="EMBL" id="HDD52651.1"/>
    </source>
</evidence>
<reference evidence="3" key="1">
    <citation type="journal article" date="2020" name="mSystems">
        <title>Genome- and Community-Level Interaction Insights into Carbon Utilization and Element Cycling Functions of Hydrothermarchaeota in Hydrothermal Sediment.</title>
        <authorList>
            <person name="Zhou Z."/>
            <person name="Liu Y."/>
            <person name="Xu W."/>
            <person name="Pan J."/>
            <person name="Luo Z.H."/>
            <person name="Li M."/>
        </authorList>
    </citation>
    <scope>NUCLEOTIDE SEQUENCE [LARGE SCALE GENOMIC DNA]</scope>
    <source>
        <strain evidence="3">HyVt-115</strain>
    </source>
</reference>
<dbReference type="InterPro" id="IPR004125">
    <property type="entry name" value="Signal_recog_particle_SRP54_M"/>
</dbReference>
<dbReference type="Gene3D" id="1.10.260.30">
    <property type="entry name" value="Signal recognition particle, SRP54 subunit, M-domain"/>
    <property type="match status" value="1"/>
</dbReference>
<sequence>PQERMRPAIINSSRKRRIARGSGTSVQEVNRLLKQYAQMQRVMKGARKGGKGKLAKKMKQMPFGSDFMNMFH</sequence>
<protein>
    <submittedName>
        <fullName evidence="3">Signal recognition particle protein</fullName>
    </submittedName>
</protein>
<dbReference type="EMBL" id="DQWS01000044">
    <property type="protein sequence ID" value="HDD52651.1"/>
    <property type="molecule type" value="Genomic_DNA"/>
</dbReference>
<dbReference type="InterPro" id="IPR036891">
    <property type="entry name" value="Signal_recog_part_SRP54_M_sf"/>
</dbReference>
<comment type="caution">
    <text evidence="3">The sequence shown here is derived from an EMBL/GenBank/DDBJ whole genome shotgun (WGS) entry which is preliminary data.</text>
</comment>
<dbReference type="SUPFAM" id="SSF47446">
    <property type="entry name" value="Signal peptide-binding domain"/>
    <property type="match status" value="1"/>
</dbReference>
<dbReference type="Proteomes" id="UP000885690">
    <property type="component" value="Unassembled WGS sequence"/>
</dbReference>
<dbReference type="GO" id="GO:0008312">
    <property type="term" value="F:7S RNA binding"/>
    <property type="evidence" value="ECO:0007669"/>
    <property type="project" value="InterPro"/>
</dbReference>
<proteinExistence type="predicted"/>
<feature type="non-terminal residue" evidence="3">
    <location>
        <position position="1"/>
    </location>
</feature>
<dbReference type="GO" id="GO:0048500">
    <property type="term" value="C:signal recognition particle"/>
    <property type="evidence" value="ECO:0007669"/>
    <property type="project" value="InterPro"/>
</dbReference>
<dbReference type="Pfam" id="PF02978">
    <property type="entry name" value="SRP_SPB"/>
    <property type="match status" value="1"/>
</dbReference>
<evidence type="ECO:0000256" key="1">
    <source>
        <dbReference type="SAM" id="MobiDB-lite"/>
    </source>
</evidence>
<dbReference type="GO" id="GO:0006614">
    <property type="term" value="P:SRP-dependent cotranslational protein targeting to membrane"/>
    <property type="evidence" value="ECO:0007669"/>
    <property type="project" value="InterPro"/>
</dbReference>